<dbReference type="GO" id="GO:0003723">
    <property type="term" value="F:RNA binding"/>
    <property type="evidence" value="ECO:0007669"/>
    <property type="project" value="TreeGrafter"/>
</dbReference>
<evidence type="ECO:0000313" key="3">
    <source>
        <dbReference type="Proteomes" id="UP001418222"/>
    </source>
</evidence>
<dbReference type="PANTHER" id="PTHR13516:SF4">
    <property type="entry name" value="FI09323P"/>
    <property type="match status" value="1"/>
</dbReference>
<gene>
    <name evidence="2" type="ORF">KSP39_PZI007072</name>
</gene>
<dbReference type="PANTHER" id="PTHR13516">
    <property type="entry name" value="RIBONUCLEASE P SUBUNIT P25"/>
    <property type="match status" value="1"/>
</dbReference>
<comment type="caution">
    <text evidence="2">The sequence shown here is derived from an EMBL/GenBank/DDBJ whole genome shotgun (WGS) entry which is preliminary data.</text>
</comment>
<sequence length="72" mass="8471">MDRYQRVKKPREETPINENEIHITTQGRMCSYITYATSLIQATRFGWRFFLLGREALRQPRPPATRIGSFPA</sequence>
<name>A0AAP0G9G1_9ASPA</name>
<dbReference type="InterPro" id="IPR051958">
    <property type="entry name" value="Alba-like_NAB"/>
</dbReference>
<dbReference type="EMBL" id="JBBWWQ010000005">
    <property type="protein sequence ID" value="KAK8946575.1"/>
    <property type="molecule type" value="Genomic_DNA"/>
</dbReference>
<comment type="similarity">
    <text evidence="1">Belongs to the histone-like Alba family.</text>
</comment>
<evidence type="ECO:0000313" key="2">
    <source>
        <dbReference type="EMBL" id="KAK8946575.1"/>
    </source>
</evidence>
<organism evidence="2 3">
    <name type="scientific">Platanthera zijinensis</name>
    <dbReference type="NCBI Taxonomy" id="2320716"/>
    <lineage>
        <taxon>Eukaryota</taxon>
        <taxon>Viridiplantae</taxon>
        <taxon>Streptophyta</taxon>
        <taxon>Embryophyta</taxon>
        <taxon>Tracheophyta</taxon>
        <taxon>Spermatophyta</taxon>
        <taxon>Magnoliopsida</taxon>
        <taxon>Liliopsida</taxon>
        <taxon>Asparagales</taxon>
        <taxon>Orchidaceae</taxon>
        <taxon>Orchidoideae</taxon>
        <taxon>Orchideae</taxon>
        <taxon>Orchidinae</taxon>
        <taxon>Platanthera</taxon>
    </lineage>
</organism>
<proteinExistence type="inferred from homology"/>
<evidence type="ECO:0000256" key="1">
    <source>
        <dbReference type="ARBA" id="ARBA00008018"/>
    </source>
</evidence>
<reference evidence="2 3" key="1">
    <citation type="journal article" date="2022" name="Nat. Plants">
        <title>Genomes of leafy and leafless Platanthera orchids illuminate the evolution of mycoheterotrophy.</title>
        <authorList>
            <person name="Li M.H."/>
            <person name="Liu K.W."/>
            <person name="Li Z."/>
            <person name="Lu H.C."/>
            <person name="Ye Q.L."/>
            <person name="Zhang D."/>
            <person name="Wang J.Y."/>
            <person name="Li Y.F."/>
            <person name="Zhong Z.M."/>
            <person name="Liu X."/>
            <person name="Yu X."/>
            <person name="Liu D.K."/>
            <person name="Tu X.D."/>
            <person name="Liu B."/>
            <person name="Hao Y."/>
            <person name="Liao X.Y."/>
            <person name="Jiang Y.T."/>
            <person name="Sun W.H."/>
            <person name="Chen J."/>
            <person name="Chen Y.Q."/>
            <person name="Ai Y."/>
            <person name="Zhai J.W."/>
            <person name="Wu S.S."/>
            <person name="Zhou Z."/>
            <person name="Hsiao Y.Y."/>
            <person name="Wu W.L."/>
            <person name="Chen Y.Y."/>
            <person name="Lin Y.F."/>
            <person name="Hsu J.L."/>
            <person name="Li C.Y."/>
            <person name="Wang Z.W."/>
            <person name="Zhao X."/>
            <person name="Zhong W.Y."/>
            <person name="Ma X.K."/>
            <person name="Ma L."/>
            <person name="Huang J."/>
            <person name="Chen G.Z."/>
            <person name="Huang M.Z."/>
            <person name="Huang L."/>
            <person name="Peng D.H."/>
            <person name="Luo Y.B."/>
            <person name="Zou S.Q."/>
            <person name="Chen S.P."/>
            <person name="Lan S."/>
            <person name="Tsai W.C."/>
            <person name="Van de Peer Y."/>
            <person name="Liu Z.J."/>
        </authorList>
    </citation>
    <scope>NUCLEOTIDE SEQUENCE [LARGE SCALE GENOMIC DNA]</scope>
    <source>
        <strain evidence="2">Lor287</strain>
    </source>
</reference>
<dbReference type="AlphaFoldDB" id="A0AAP0G9G1"/>
<keyword evidence="3" id="KW-1185">Reference proteome</keyword>
<accession>A0AAP0G9G1</accession>
<protein>
    <submittedName>
        <fullName evidence="2">Uncharacterized protein</fullName>
    </submittedName>
</protein>
<dbReference type="Proteomes" id="UP001418222">
    <property type="component" value="Unassembled WGS sequence"/>
</dbReference>